<keyword evidence="1" id="KW-0812">Transmembrane</keyword>
<accession>A0ABW6J054</accession>
<sequence>MRHRDPVRVGAGSGAPTGLLLAASGLTAGAGAAVVIAVRRHALGS</sequence>
<keyword evidence="3" id="KW-1185">Reference proteome</keyword>
<gene>
    <name evidence="2" type="ORF">ACFQ63_24830</name>
</gene>
<proteinExistence type="predicted"/>
<reference evidence="2 3" key="1">
    <citation type="submission" date="2024-09" db="EMBL/GenBank/DDBJ databases">
        <title>The Natural Products Discovery Center: Release of the First 8490 Sequenced Strains for Exploring Actinobacteria Biosynthetic Diversity.</title>
        <authorList>
            <person name="Kalkreuter E."/>
            <person name="Kautsar S.A."/>
            <person name="Yang D."/>
            <person name="Bader C.D."/>
            <person name="Teijaro C.N."/>
            <person name="Fluegel L."/>
            <person name="Davis C.M."/>
            <person name="Simpson J.R."/>
            <person name="Lauterbach L."/>
            <person name="Steele A.D."/>
            <person name="Gui C."/>
            <person name="Meng S."/>
            <person name="Li G."/>
            <person name="Viehrig K."/>
            <person name="Ye F."/>
            <person name="Su P."/>
            <person name="Kiefer A.F."/>
            <person name="Nichols A."/>
            <person name="Cepeda A.J."/>
            <person name="Yan W."/>
            <person name="Fan B."/>
            <person name="Jiang Y."/>
            <person name="Adhikari A."/>
            <person name="Zheng C.-J."/>
            <person name="Schuster L."/>
            <person name="Cowan T.M."/>
            <person name="Smanski M.J."/>
            <person name="Chevrette M.G."/>
            <person name="De Carvalho L.P.S."/>
            <person name="Shen B."/>
        </authorList>
    </citation>
    <scope>NUCLEOTIDE SEQUENCE [LARGE SCALE GENOMIC DNA]</scope>
    <source>
        <strain evidence="2 3">NPDC056472</strain>
    </source>
</reference>
<feature type="transmembrane region" description="Helical" evidence="1">
    <location>
        <begin position="20"/>
        <end position="38"/>
    </location>
</feature>
<comment type="caution">
    <text evidence="2">The sequence shown here is derived from an EMBL/GenBank/DDBJ whole genome shotgun (WGS) entry which is preliminary data.</text>
</comment>
<dbReference type="Proteomes" id="UP001600424">
    <property type="component" value="Unassembled WGS sequence"/>
</dbReference>
<keyword evidence="1" id="KW-1133">Transmembrane helix</keyword>
<evidence type="ECO:0000256" key="1">
    <source>
        <dbReference type="SAM" id="Phobius"/>
    </source>
</evidence>
<keyword evidence="1" id="KW-0472">Membrane</keyword>
<protein>
    <submittedName>
        <fullName evidence="2">Uncharacterized protein</fullName>
    </submittedName>
</protein>
<evidence type="ECO:0000313" key="3">
    <source>
        <dbReference type="Proteomes" id="UP001600424"/>
    </source>
</evidence>
<name>A0ABW6J054_STRWE</name>
<dbReference type="RefSeq" id="WP_386249082.1">
    <property type="nucleotide sequence ID" value="NZ_JBHTRV010000020.1"/>
</dbReference>
<evidence type="ECO:0000313" key="2">
    <source>
        <dbReference type="EMBL" id="MFE5982934.1"/>
    </source>
</evidence>
<dbReference type="EMBL" id="JBHTRV010000020">
    <property type="protein sequence ID" value="MFE5982934.1"/>
    <property type="molecule type" value="Genomic_DNA"/>
</dbReference>
<organism evidence="2 3">
    <name type="scientific">Streptomyces wedmorensis</name>
    <dbReference type="NCBI Taxonomy" id="43759"/>
    <lineage>
        <taxon>Bacteria</taxon>
        <taxon>Bacillati</taxon>
        <taxon>Actinomycetota</taxon>
        <taxon>Actinomycetes</taxon>
        <taxon>Kitasatosporales</taxon>
        <taxon>Streptomycetaceae</taxon>
        <taxon>Streptomyces</taxon>
    </lineage>
</organism>